<dbReference type="PANTHER" id="PTHR12630">
    <property type="entry name" value="N-LINKED OLIGOSACCHARIDE PROCESSING"/>
    <property type="match status" value="1"/>
</dbReference>
<keyword evidence="2" id="KW-0256">Endoplasmic reticulum</keyword>
<dbReference type="Pfam" id="PF12999">
    <property type="entry name" value="PRKCSH-like"/>
    <property type="match status" value="1"/>
</dbReference>
<keyword evidence="5" id="KW-0732">Signal</keyword>
<keyword evidence="3" id="KW-1015">Disulfide bond</keyword>
<reference evidence="8" key="1">
    <citation type="submission" date="2021-12" db="EMBL/GenBank/DDBJ databases">
        <title>Prjna785345.</title>
        <authorList>
            <person name="Rujirawat T."/>
            <person name="Krajaejun T."/>
        </authorList>
    </citation>
    <scope>NUCLEOTIDE SEQUENCE</scope>
    <source>
        <strain evidence="8">Pi057C3</strain>
    </source>
</reference>
<protein>
    <recommendedName>
        <fullName evidence="1">Glucosidase 2 subunit beta</fullName>
    </recommendedName>
</protein>
<dbReference type="InterPro" id="IPR009011">
    <property type="entry name" value="Man6P_isomerase_rcpt-bd_dom_sf"/>
</dbReference>
<evidence type="ECO:0000256" key="3">
    <source>
        <dbReference type="ARBA" id="ARBA00023157"/>
    </source>
</evidence>
<evidence type="ECO:0000313" key="9">
    <source>
        <dbReference type="Proteomes" id="UP001209570"/>
    </source>
</evidence>
<dbReference type="Pfam" id="PF13015">
    <property type="entry name" value="PRKCSH_1"/>
    <property type="match status" value="1"/>
</dbReference>
<feature type="domain" description="Glucosidase 2 subunit beta-like" evidence="7">
    <location>
        <begin position="348"/>
        <end position="427"/>
    </location>
</feature>
<keyword evidence="9" id="KW-1185">Reference proteome</keyword>
<organism evidence="8 9">
    <name type="scientific">Pythium insidiosum</name>
    <name type="common">Pythiosis disease agent</name>
    <dbReference type="NCBI Taxonomy" id="114742"/>
    <lineage>
        <taxon>Eukaryota</taxon>
        <taxon>Sar</taxon>
        <taxon>Stramenopiles</taxon>
        <taxon>Oomycota</taxon>
        <taxon>Peronosporomycetes</taxon>
        <taxon>Pythiales</taxon>
        <taxon>Pythiaceae</taxon>
        <taxon>Pythium</taxon>
    </lineage>
</organism>
<dbReference type="InterPro" id="IPR036055">
    <property type="entry name" value="LDL_receptor-like_sf"/>
</dbReference>
<evidence type="ECO:0000256" key="2">
    <source>
        <dbReference type="ARBA" id="ARBA00022824"/>
    </source>
</evidence>
<evidence type="ECO:0000256" key="4">
    <source>
        <dbReference type="SAM" id="MobiDB-lite"/>
    </source>
</evidence>
<dbReference type="InterPro" id="IPR036607">
    <property type="entry name" value="PRKCSH"/>
</dbReference>
<feature type="domain" description="Glucosidase II beta subunit N-terminal" evidence="6">
    <location>
        <begin position="87"/>
        <end position="213"/>
    </location>
</feature>
<dbReference type="Gene3D" id="2.70.130.10">
    <property type="entry name" value="Mannose-6-phosphate receptor binding domain"/>
    <property type="match status" value="1"/>
</dbReference>
<evidence type="ECO:0000313" key="8">
    <source>
        <dbReference type="EMBL" id="KAJ0407355.1"/>
    </source>
</evidence>
<dbReference type="CDD" id="cd00112">
    <property type="entry name" value="LDLa"/>
    <property type="match status" value="1"/>
</dbReference>
<dbReference type="InterPro" id="IPR028146">
    <property type="entry name" value="PRKCSH_N"/>
</dbReference>
<feature type="region of interest" description="Disordered" evidence="4">
    <location>
        <begin position="38"/>
        <end position="61"/>
    </location>
</feature>
<proteinExistence type="predicted"/>
<feature type="signal peptide" evidence="5">
    <location>
        <begin position="1"/>
        <end position="32"/>
    </location>
</feature>
<feature type="chain" id="PRO_5042062993" description="Glucosidase 2 subunit beta" evidence="5">
    <location>
        <begin position="33"/>
        <end position="450"/>
    </location>
</feature>
<feature type="compositionally biased region" description="Acidic residues" evidence="4">
    <location>
        <begin position="48"/>
        <end position="61"/>
    </location>
</feature>
<dbReference type="SUPFAM" id="SSF50911">
    <property type="entry name" value="Mannose 6-phosphate receptor domain"/>
    <property type="match status" value="1"/>
</dbReference>
<evidence type="ECO:0000256" key="1">
    <source>
        <dbReference type="ARBA" id="ARBA00022387"/>
    </source>
</evidence>
<dbReference type="InterPro" id="IPR039794">
    <property type="entry name" value="Gtb1-like"/>
</dbReference>
<dbReference type="Gene3D" id="4.10.400.10">
    <property type="entry name" value="Low-density Lipoprotein Receptor"/>
    <property type="match status" value="1"/>
</dbReference>
<dbReference type="GO" id="GO:0017177">
    <property type="term" value="C:glucosidase II complex"/>
    <property type="evidence" value="ECO:0007669"/>
    <property type="project" value="TreeGrafter"/>
</dbReference>
<comment type="caution">
    <text evidence="8">The sequence shown here is derived from an EMBL/GenBank/DDBJ whole genome shotgun (WGS) entry which is preliminary data.</text>
</comment>
<dbReference type="InterPro" id="IPR002172">
    <property type="entry name" value="LDrepeatLR_classA_rpt"/>
</dbReference>
<dbReference type="GO" id="GO:0006491">
    <property type="term" value="P:N-glycan processing"/>
    <property type="evidence" value="ECO:0007669"/>
    <property type="project" value="TreeGrafter"/>
</dbReference>
<dbReference type="PANTHER" id="PTHR12630:SF1">
    <property type="entry name" value="GLUCOSIDASE 2 SUBUNIT BETA"/>
    <property type="match status" value="1"/>
</dbReference>
<name>A0AAD5LQX9_PYTIN</name>
<dbReference type="Proteomes" id="UP001209570">
    <property type="component" value="Unassembled WGS sequence"/>
</dbReference>
<sequence>MAVSSSTAARTHRRRNAVASALLLLLVLTALSAPVESAVKTSGHSADEDADDLDDDDDDDDWDFMSDRAVLQAAQGAKRQQLCVETLAADRINDDYCDCADGSDEPLTSACSGHIVDAASIPQFQCATGDQRVPAAFVHDGVCDCCDGSDERVVCANTCAADRQRRLERLQTSKRILERGRTTRAAYLSSTPRKLSGLQAELEEVLESLGALQQYFQQQQRRLQQLAETHGGAPPQAELQAAQTTYYQVRHFEFRAFQLRRLLDPTTFDASKQRDAYAELVGQCFPFTVNEKQLKGGSSNVIPREYEIVFCPFQNVTQTEPSYSAWQLAERRAKLGDGAEIGSDEETTQRPILMGWWGQWTELANPSPVSHRQRYEHGERCANGENRVVHVEVTCGAENRVMSVEEHEMCVYALAFESPAACIDAALAPVAAELTVLEAQAAAATQHDEL</sequence>
<evidence type="ECO:0000259" key="7">
    <source>
        <dbReference type="Pfam" id="PF13015"/>
    </source>
</evidence>
<accession>A0AAD5LQX9</accession>
<evidence type="ECO:0000256" key="5">
    <source>
        <dbReference type="SAM" id="SignalP"/>
    </source>
</evidence>
<evidence type="ECO:0000259" key="6">
    <source>
        <dbReference type="Pfam" id="PF12999"/>
    </source>
</evidence>
<gene>
    <name evidence="8" type="ORF">P43SY_004783</name>
</gene>
<dbReference type="AlphaFoldDB" id="A0AAD5LQX9"/>
<dbReference type="SUPFAM" id="SSF57424">
    <property type="entry name" value="LDL receptor-like module"/>
    <property type="match status" value="1"/>
</dbReference>
<dbReference type="EMBL" id="JAKCXM010000022">
    <property type="protein sequence ID" value="KAJ0407355.1"/>
    <property type="molecule type" value="Genomic_DNA"/>
</dbReference>